<comment type="caution">
    <text evidence="3">The sequence shown here is derived from an EMBL/GenBank/DDBJ whole genome shotgun (WGS) entry which is preliminary data.</text>
</comment>
<feature type="region of interest" description="Disordered" evidence="2">
    <location>
        <begin position="1"/>
        <end position="86"/>
    </location>
</feature>
<feature type="coiled-coil region" evidence="1">
    <location>
        <begin position="179"/>
        <end position="206"/>
    </location>
</feature>
<evidence type="ECO:0000313" key="4">
    <source>
        <dbReference type="Proteomes" id="UP001515480"/>
    </source>
</evidence>
<feature type="compositionally biased region" description="Basic and acidic residues" evidence="2">
    <location>
        <begin position="43"/>
        <end position="80"/>
    </location>
</feature>
<evidence type="ECO:0000256" key="2">
    <source>
        <dbReference type="SAM" id="MobiDB-lite"/>
    </source>
</evidence>
<sequence>MRSSRADERSGRESVFTRPAHLDDVVARINAGESFADDDDEDMGGRYDARSRKVDRSGRSSSERSPGRDRRADRYADSKRSSMGGAMLEELEREVTVMRTQNSFLEKQLAGCMQELELHKRHGREFKTLLEVAELDLAASYENYSHASDKLRQAQEASRRNSEMAQQLLTHLNSCRAELKGKTLQNERLRESLDELKAMLHDARSGVAREHGLDLKERMRESAEPSPPAGSGLFKLSAMALPGEGMVITRAPHAKVTHEVAVQVDLLDAGRDRPKFGRKGSVMDLSMRHKLEVEALQGRDPNKLPNMDLVMERRPSDETRPDAQRQLSADGMMIEGPLSSLSAQAPIDGDTTCKSSFASLRRMTPESPVRGTDSASERSTVTWSFDDPRLSQEVVRPSGGLPKVNEVPEEPGTSSAPKGAGARRRTVLSVPESSATLGGVAPPPFANAPAADSEVREVALSAGDWSETNLPDPASTSDKQALLTDPNQGPMESIAGAIEKMFHSFGNGPPRQ</sequence>
<reference evidence="3 4" key="1">
    <citation type="journal article" date="2024" name="Science">
        <title>Giant polyketide synthase enzymes in the biosynthesis of giant marine polyether toxins.</title>
        <authorList>
            <person name="Fallon T.R."/>
            <person name="Shende V.V."/>
            <person name="Wierzbicki I.H."/>
            <person name="Pendleton A.L."/>
            <person name="Watervoot N.F."/>
            <person name="Auber R.P."/>
            <person name="Gonzalez D.J."/>
            <person name="Wisecaver J.H."/>
            <person name="Moore B.S."/>
        </authorList>
    </citation>
    <scope>NUCLEOTIDE SEQUENCE [LARGE SCALE GENOMIC DNA]</scope>
    <source>
        <strain evidence="3 4">12B1</strain>
    </source>
</reference>
<dbReference type="AlphaFoldDB" id="A0AB34K5I4"/>
<organism evidence="3 4">
    <name type="scientific">Prymnesium parvum</name>
    <name type="common">Toxic golden alga</name>
    <dbReference type="NCBI Taxonomy" id="97485"/>
    <lineage>
        <taxon>Eukaryota</taxon>
        <taxon>Haptista</taxon>
        <taxon>Haptophyta</taxon>
        <taxon>Prymnesiophyceae</taxon>
        <taxon>Prymnesiales</taxon>
        <taxon>Prymnesiaceae</taxon>
        <taxon>Prymnesium</taxon>
    </lineage>
</organism>
<feature type="compositionally biased region" description="Polar residues" evidence="2">
    <location>
        <begin position="466"/>
        <end position="479"/>
    </location>
</feature>
<accession>A0AB34K5I4</accession>
<gene>
    <name evidence="3" type="ORF">AB1Y20_009960</name>
</gene>
<feature type="region of interest" description="Disordered" evidence="2">
    <location>
        <begin position="359"/>
        <end position="491"/>
    </location>
</feature>
<keyword evidence="1" id="KW-0175">Coiled coil</keyword>
<evidence type="ECO:0000256" key="1">
    <source>
        <dbReference type="SAM" id="Coils"/>
    </source>
</evidence>
<dbReference type="EMBL" id="JBGBPQ010000002">
    <property type="protein sequence ID" value="KAL1528622.1"/>
    <property type="molecule type" value="Genomic_DNA"/>
</dbReference>
<name>A0AB34K5I4_PRYPA</name>
<feature type="compositionally biased region" description="Polar residues" evidence="2">
    <location>
        <begin position="373"/>
        <end position="383"/>
    </location>
</feature>
<keyword evidence="4" id="KW-1185">Reference proteome</keyword>
<feature type="compositionally biased region" description="Basic and acidic residues" evidence="2">
    <location>
        <begin position="1"/>
        <end position="12"/>
    </location>
</feature>
<evidence type="ECO:0000313" key="3">
    <source>
        <dbReference type="EMBL" id="KAL1528622.1"/>
    </source>
</evidence>
<protein>
    <submittedName>
        <fullName evidence="3">Uncharacterized protein</fullName>
    </submittedName>
</protein>
<proteinExistence type="predicted"/>
<dbReference type="Proteomes" id="UP001515480">
    <property type="component" value="Unassembled WGS sequence"/>
</dbReference>